<name>A0ABW2NU24_9ACTN</name>
<organism evidence="2 3">
    <name type="scientific">Sphaerisporangium rhizosphaerae</name>
    <dbReference type="NCBI Taxonomy" id="2269375"/>
    <lineage>
        <taxon>Bacteria</taxon>
        <taxon>Bacillati</taxon>
        <taxon>Actinomycetota</taxon>
        <taxon>Actinomycetes</taxon>
        <taxon>Streptosporangiales</taxon>
        <taxon>Streptosporangiaceae</taxon>
        <taxon>Sphaerisporangium</taxon>
    </lineage>
</organism>
<feature type="domain" description="DUF6879" evidence="1">
    <location>
        <begin position="9"/>
        <end position="170"/>
    </location>
</feature>
<protein>
    <submittedName>
        <fullName evidence="2">DUF6879 family protein</fullName>
    </submittedName>
</protein>
<gene>
    <name evidence="2" type="ORF">ACFQSB_01730</name>
</gene>
<dbReference type="InterPro" id="IPR049244">
    <property type="entry name" value="DUF6879"/>
</dbReference>
<dbReference type="Pfam" id="PF21806">
    <property type="entry name" value="DUF6879"/>
    <property type="match status" value="1"/>
</dbReference>
<evidence type="ECO:0000259" key="1">
    <source>
        <dbReference type="Pfam" id="PF21806"/>
    </source>
</evidence>
<dbReference type="EMBL" id="JBHTCG010000001">
    <property type="protein sequence ID" value="MFC7380906.1"/>
    <property type="molecule type" value="Genomic_DNA"/>
</dbReference>
<comment type="caution">
    <text evidence="2">The sequence shown here is derived from an EMBL/GenBank/DDBJ whole genome shotgun (WGS) entry which is preliminary data.</text>
</comment>
<proteinExistence type="predicted"/>
<accession>A0ABW2NU24</accession>
<sequence>MGLLTENQLGDLLSGFSASAFRFEIRERYSSTVGQEPFRRFLAGEPDDYAWHRSWMERIALDCTQGRLWQRIRIVSVPLSDYSRYGIEVARLSVEAGEDIRYLRRDVAEDLGLAPLDAWIFDSCQVVHLLFNDDDTFRGAEIVTDDGVLTQHLKWRELALQHAQPLEDFVASVR</sequence>
<reference evidence="3" key="1">
    <citation type="journal article" date="2019" name="Int. J. Syst. Evol. Microbiol.">
        <title>The Global Catalogue of Microorganisms (GCM) 10K type strain sequencing project: providing services to taxonomists for standard genome sequencing and annotation.</title>
        <authorList>
            <consortium name="The Broad Institute Genomics Platform"/>
            <consortium name="The Broad Institute Genome Sequencing Center for Infectious Disease"/>
            <person name="Wu L."/>
            <person name="Ma J."/>
        </authorList>
    </citation>
    <scope>NUCLEOTIDE SEQUENCE [LARGE SCALE GENOMIC DNA]</scope>
    <source>
        <strain evidence="3">CECT 7649</strain>
    </source>
</reference>
<evidence type="ECO:0000313" key="2">
    <source>
        <dbReference type="EMBL" id="MFC7380906.1"/>
    </source>
</evidence>
<keyword evidence="3" id="KW-1185">Reference proteome</keyword>
<dbReference type="Proteomes" id="UP001596496">
    <property type="component" value="Unassembled WGS sequence"/>
</dbReference>
<evidence type="ECO:0000313" key="3">
    <source>
        <dbReference type="Proteomes" id="UP001596496"/>
    </source>
</evidence>
<dbReference type="RefSeq" id="WP_380823893.1">
    <property type="nucleotide sequence ID" value="NZ_JBHTCG010000001.1"/>
</dbReference>